<dbReference type="InterPro" id="IPR029063">
    <property type="entry name" value="SAM-dependent_MTases_sf"/>
</dbReference>
<accession>A0ABT6XT40</accession>
<dbReference type="GO" id="GO:0032259">
    <property type="term" value="P:methylation"/>
    <property type="evidence" value="ECO:0007669"/>
    <property type="project" value="UniProtKB-KW"/>
</dbReference>
<dbReference type="RefSeq" id="WP_283239928.1">
    <property type="nucleotide sequence ID" value="NZ_JASGBP010000010.1"/>
</dbReference>
<keyword evidence="2" id="KW-1185">Reference proteome</keyword>
<dbReference type="EC" id="2.1.1.-" evidence="1"/>
<dbReference type="InterPro" id="IPR037278">
    <property type="entry name" value="ARFGAP/RecO"/>
</dbReference>
<sequence length="247" mass="28742">MYKVLQQLIHFILPRKVFFKSELVLRRLLYLGYRGHTFTCTVCGKGLRTFITGKNGNLLCPNCGSLPRNRRLWQLLETEFLRPGIHILDFSPSRCLYRKLKKVPQIKYTATDLSNDFIADTQYDITHMAAPDDQFDLIICYHILEHVIDDIKAMQELYRVLKPNGKILIQTPFQEGSIYEDYSITSAEERLKHFGQEDHVRVYSVSGLRERLEQSGFEVDVRTHFEENTVNGLNAQETVLVVTKKMP</sequence>
<keyword evidence="1" id="KW-0489">Methyltransferase</keyword>
<dbReference type="PANTHER" id="PTHR42912">
    <property type="entry name" value="METHYLTRANSFERASE"/>
    <property type="match status" value="1"/>
</dbReference>
<dbReference type="GO" id="GO:0008168">
    <property type="term" value="F:methyltransferase activity"/>
    <property type="evidence" value="ECO:0007669"/>
    <property type="project" value="UniProtKB-KW"/>
</dbReference>
<dbReference type="Proteomes" id="UP001230035">
    <property type="component" value="Unassembled WGS sequence"/>
</dbReference>
<keyword evidence="1" id="KW-0808">Transferase</keyword>
<name>A0ABT6XT40_9FLAO</name>
<comment type="caution">
    <text evidence="1">The sequence shown here is derived from an EMBL/GenBank/DDBJ whole genome shotgun (WGS) entry which is preliminary data.</text>
</comment>
<dbReference type="Pfam" id="PF13489">
    <property type="entry name" value="Methyltransf_23"/>
    <property type="match status" value="1"/>
</dbReference>
<dbReference type="Gene3D" id="3.40.50.150">
    <property type="entry name" value="Vaccinia Virus protein VP39"/>
    <property type="match status" value="1"/>
</dbReference>
<evidence type="ECO:0000313" key="1">
    <source>
        <dbReference type="EMBL" id="MDI9258264.1"/>
    </source>
</evidence>
<organism evidence="1 2">
    <name type="scientific">Flavobacterium sedimenticola</name>
    <dbReference type="NCBI Taxonomy" id="3043286"/>
    <lineage>
        <taxon>Bacteria</taxon>
        <taxon>Pseudomonadati</taxon>
        <taxon>Bacteroidota</taxon>
        <taxon>Flavobacteriia</taxon>
        <taxon>Flavobacteriales</taxon>
        <taxon>Flavobacteriaceae</taxon>
        <taxon>Flavobacterium</taxon>
    </lineage>
</organism>
<dbReference type="CDD" id="cd02440">
    <property type="entry name" value="AdoMet_MTases"/>
    <property type="match status" value="1"/>
</dbReference>
<reference evidence="1 2" key="1">
    <citation type="submission" date="2023-05" db="EMBL/GenBank/DDBJ databases">
        <title>Flavobacterium sedimenti sp. nov., isolated from the sediment.</title>
        <authorList>
            <person name="Wu N."/>
        </authorList>
    </citation>
    <scope>NUCLEOTIDE SEQUENCE [LARGE SCALE GENOMIC DNA]</scope>
    <source>
        <strain evidence="1 2">YZ-48</strain>
    </source>
</reference>
<dbReference type="InterPro" id="IPR050508">
    <property type="entry name" value="Methyltransf_Superfamily"/>
</dbReference>
<evidence type="ECO:0000313" key="2">
    <source>
        <dbReference type="Proteomes" id="UP001230035"/>
    </source>
</evidence>
<gene>
    <name evidence="1" type="ORF">QHT84_12640</name>
</gene>
<proteinExistence type="predicted"/>
<dbReference type="EMBL" id="JASGBP010000010">
    <property type="protein sequence ID" value="MDI9258264.1"/>
    <property type="molecule type" value="Genomic_DNA"/>
</dbReference>
<protein>
    <submittedName>
        <fullName evidence="1">Class I SAM-dependent methyltransferase</fullName>
        <ecNumber evidence="1">2.1.1.-</ecNumber>
    </submittedName>
</protein>
<dbReference type="SUPFAM" id="SSF57863">
    <property type="entry name" value="ArfGap/RecO-like zinc finger"/>
    <property type="match status" value="1"/>
</dbReference>
<dbReference type="SUPFAM" id="SSF53335">
    <property type="entry name" value="S-adenosyl-L-methionine-dependent methyltransferases"/>
    <property type="match status" value="1"/>
</dbReference>